<organism evidence="1 2">
    <name type="scientific">Vigna angularis var. angularis</name>
    <dbReference type="NCBI Taxonomy" id="157739"/>
    <lineage>
        <taxon>Eukaryota</taxon>
        <taxon>Viridiplantae</taxon>
        <taxon>Streptophyta</taxon>
        <taxon>Embryophyta</taxon>
        <taxon>Tracheophyta</taxon>
        <taxon>Spermatophyta</taxon>
        <taxon>Magnoliopsida</taxon>
        <taxon>eudicotyledons</taxon>
        <taxon>Gunneridae</taxon>
        <taxon>Pentapetalae</taxon>
        <taxon>rosids</taxon>
        <taxon>fabids</taxon>
        <taxon>Fabales</taxon>
        <taxon>Fabaceae</taxon>
        <taxon>Papilionoideae</taxon>
        <taxon>50 kb inversion clade</taxon>
        <taxon>NPAAA clade</taxon>
        <taxon>indigoferoid/millettioid clade</taxon>
        <taxon>Phaseoleae</taxon>
        <taxon>Vigna</taxon>
    </lineage>
</organism>
<evidence type="ECO:0000313" key="1">
    <source>
        <dbReference type="EMBL" id="BAT84395.1"/>
    </source>
</evidence>
<feature type="non-terminal residue" evidence="1">
    <location>
        <position position="101"/>
    </location>
</feature>
<sequence length="101" mass="11262">MSKINVRRIRDILRLAWPAAPATDIRLLPPCSRTLIFCFLHALKIPFHLLVRSSPITASVVVSLHVPSSACRHRPPSQSCPLPFTNYSTSLPCFFLPTSNP</sequence>
<reference evidence="1 2" key="1">
    <citation type="journal article" date="2015" name="Sci. Rep.">
        <title>The power of single molecule real-time sequencing technology in the de novo assembly of a eukaryotic genome.</title>
        <authorList>
            <person name="Sakai H."/>
            <person name="Naito K."/>
            <person name="Ogiso-Tanaka E."/>
            <person name="Takahashi Y."/>
            <person name="Iseki K."/>
            <person name="Muto C."/>
            <person name="Satou K."/>
            <person name="Teruya K."/>
            <person name="Shiroma A."/>
            <person name="Shimoji M."/>
            <person name="Hirano T."/>
            <person name="Itoh T."/>
            <person name="Kaga A."/>
            <person name="Tomooka N."/>
        </authorList>
    </citation>
    <scope>NUCLEOTIDE SEQUENCE [LARGE SCALE GENOMIC DNA]</scope>
    <source>
        <strain evidence="2">cv. Shumari</strain>
    </source>
</reference>
<name>A0A0S3RUV4_PHAAN</name>
<evidence type="ECO:0000313" key="2">
    <source>
        <dbReference type="Proteomes" id="UP000291084"/>
    </source>
</evidence>
<keyword evidence="2" id="KW-1185">Reference proteome</keyword>
<protein>
    <submittedName>
        <fullName evidence="1">Uncharacterized protein</fullName>
    </submittedName>
</protein>
<accession>A0A0S3RUV4</accession>
<dbReference type="AlphaFoldDB" id="A0A0S3RUV4"/>
<dbReference type="Proteomes" id="UP000291084">
    <property type="component" value="Chromosome 4"/>
</dbReference>
<dbReference type="EMBL" id="AP015037">
    <property type="protein sequence ID" value="BAT84395.1"/>
    <property type="molecule type" value="Genomic_DNA"/>
</dbReference>
<gene>
    <name evidence="1" type="primary">Vigan.04G175300</name>
    <name evidence="1" type="ORF">VIGAN_04175300</name>
</gene>
<proteinExistence type="predicted"/>